<name>A0AAD7H5B4_9AGAR</name>
<protein>
    <recommendedName>
        <fullName evidence="1">F-box domain-containing protein</fullName>
    </recommendedName>
</protein>
<proteinExistence type="predicted"/>
<dbReference type="Gene3D" id="3.80.10.10">
    <property type="entry name" value="Ribonuclease Inhibitor"/>
    <property type="match status" value="1"/>
</dbReference>
<dbReference type="EMBL" id="JARKIB010000383">
    <property type="protein sequence ID" value="KAJ7711884.1"/>
    <property type="molecule type" value="Genomic_DNA"/>
</dbReference>
<accession>A0AAD7H5B4</accession>
<evidence type="ECO:0000259" key="1">
    <source>
        <dbReference type="Pfam" id="PF12937"/>
    </source>
</evidence>
<feature type="domain" description="F-box" evidence="1">
    <location>
        <begin position="2"/>
        <end position="44"/>
    </location>
</feature>
<dbReference type="Pfam" id="PF12937">
    <property type="entry name" value="F-box-like"/>
    <property type="match status" value="1"/>
</dbReference>
<evidence type="ECO:0000313" key="2">
    <source>
        <dbReference type="EMBL" id="KAJ7711884.1"/>
    </source>
</evidence>
<keyword evidence="3" id="KW-1185">Reference proteome</keyword>
<sequence length="438" mass="48385">MPELPPELWLKIFSHLPHGLSHLSSVAAVSPTFHALAAPRLFAEFRFRPGEFAGRLTSGTRFQEILDRLAFWSSPKAAPHVRRCFISLYFTTSSKLYSDSYAPALFEAISRFENLRFLSCNFSTNLAVEFPALRIEALTRLECVQIHSGHIQASKTLVTPRLRTTHFVYTGIPVPRLNQPSSLTLLDPAHLTSLELSGSWNDARDIAHFLGDKDLLATFHKLRTLDITFSNVNLTTLHACISHFPAIRELTVKVTGSCQIDAMPATALAPHLDRYKGPAILLPVILAHSAPEEVSVTDGSAREVLEALQMATHPEFITSLSIRVGLHQDILRTAHLGDILGLCPRVIQLTLEVSSATENPGLDSATLCAKLVEALRSLNSLETLTLRWRLEGFDSVTISDGPDLENRGGFGMGSVHGLWRYSCGRVYVAIVINDLIPW</sequence>
<dbReference type="Proteomes" id="UP001215598">
    <property type="component" value="Unassembled WGS sequence"/>
</dbReference>
<dbReference type="SUPFAM" id="SSF81383">
    <property type="entry name" value="F-box domain"/>
    <property type="match status" value="1"/>
</dbReference>
<dbReference type="CDD" id="cd09917">
    <property type="entry name" value="F-box_SF"/>
    <property type="match status" value="1"/>
</dbReference>
<dbReference type="InterPro" id="IPR001810">
    <property type="entry name" value="F-box_dom"/>
</dbReference>
<dbReference type="SUPFAM" id="SSF52047">
    <property type="entry name" value="RNI-like"/>
    <property type="match status" value="1"/>
</dbReference>
<dbReference type="InterPro" id="IPR032675">
    <property type="entry name" value="LRR_dom_sf"/>
</dbReference>
<dbReference type="AlphaFoldDB" id="A0AAD7H5B4"/>
<comment type="caution">
    <text evidence="2">The sequence shown here is derived from an EMBL/GenBank/DDBJ whole genome shotgun (WGS) entry which is preliminary data.</text>
</comment>
<organism evidence="2 3">
    <name type="scientific">Mycena metata</name>
    <dbReference type="NCBI Taxonomy" id="1033252"/>
    <lineage>
        <taxon>Eukaryota</taxon>
        <taxon>Fungi</taxon>
        <taxon>Dikarya</taxon>
        <taxon>Basidiomycota</taxon>
        <taxon>Agaricomycotina</taxon>
        <taxon>Agaricomycetes</taxon>
        <taxon>Agaricomycetidae</taxon>
        <taxon>Agaricales</taxon>
        <taxon>Marasmiineae</taxon>
        <taxon>Mycenaceae</taxon>
        <taxon>Mycena</taxon>
    </lineage>
</organism>
<gene>
    <name evidence="2" type="ORF">B0H16DRAFT_1479952</name>
</gene>
<evidence type="ECO:0000313" key="3">
    <source>
        <dbReference type="Proteomes" id="UP001215598"/>
    </source>
</evidence>
<reference evidence="2" key="1">
    <citation type="submission" date="2023-03" db="EMBL/GenBank/DDBJ databases">
        <title>Massive genome expansion in bonnet fungi (Mycena s.s.) driven by repeated elements and novel gene families across ecological guilds.</title>
        <authorList>
            <consortium name="Lawrence Berkeley National Laboratory"/>
            <person name="Harder C.B."/>
            <person name="Miyauchi S."/>
            <person name="Viragh M."/>
            <person name="Kuo A."/>
            <person name="Thoen E."/>
            <person name="Andreopoulos B."/>
            <person name="Lu D."/>
            <person name="Skrede I."/>
            <person name="Drula E."/>
            <person name="Henrissat B."/>
            <person name="Morin E."/>
            <person name="Kohler A."/>
            <person name="Barry K."/>
            <person name="LaButti K."/>
            <person name="Morin E."/>
            <person name="Salamov A."/>
            <person name="Lipzen A."/>
            <person name="Mereny Z."/>
            <person name="Hegedus B."/>
            <person name="Baldrian P."/>
            <person name="Stursova M."/>
            <person name="Weitz H."/>
            <person name="Taylor A."/>
            <person name="Grigoriev I.V."/>
            <person name="Nagy L.G."/>
            <person name="Martin F."/>
            <person name="Kauserud H."/>
        </authorList>
    </citation>
    <scope>NUCLEOTIDE SEQUENCE</scope>
    <source>
        <strain evidence="2">CBHHK182m</strain>
    </source>
</reference>
<dbReference type="InterPro" id="IPR036047">
    <property type="entry name" value="F-box-like_dom_sf"/>
</dbReference>